<evidence type="ECO:0000313" key="2">
    <source>
        <dbReference type="Proteomes" id="UP000663832"/>
    </source>
</evidence>
<organism evidence="1 2">
    <name type="scientific">Adineta steineri</name>
    <dbReference type="NCBI Taxonomy" id="433720"/>
    <lineage>
        <taxon>Eukaryota</taxon>
        <taxon>Metazoa</taxon>
        <taxon>Spiralia</taxon>
        <taxon>Gnathifera</taxon>
        <taxon>Rotifera</taxon>
        <taxon>Eurotatoria</taxon>
        <taxon>Bdelloidea</taxon>
        <taxon>Adinetida</taxon>
        <taxon>Adinetidae</taxon>
        <taxon>Adineta</taxon>
    </lineage>
</organism>
<dbReference type="EMBL" id="CAJNOM010000207">
    <property type="protein sequence ID" value="CAF1228372.1"/>
    <property type="molecule type" value="Genomic_DNA"/>
</dbReference>
<dbReference type="Proteomes" id="UP000663832">
    <property type="component" value="Unassembled WGS sequence"/>
</dbReference>
<evidence type="ECO:0000313" key="1">
    <source>
        <dbReference type="EMBL" id="CAF1228372.1"/>
    </source>
</evidence>
<comment type="caution">
    <text evidence="1">The sequence shown here is derived from an EMBL/GenBank/DDBJ whole genome shotgun (WGS) entry which is preliminary data.</text>
</comment>
<proteinExistence type="predicted"/>
<dbReference type="AlphaFoldDB" id="A0A814YF98"/>
<reference evidence="1" key="1">
    <citation type="submission" date="2021-02" db="EMBL/GenBank/DDBJ databases">
        <authorList>
            <person name="Nowell W R."/>
        </authorList>
    </citation>
    <scope>NUCLEOTIDE SEQUENCE</scope>
</reference>
<protein>
    <submittedName>
        <fullName evidence="1">Uncharacterized protein</fullName>
    </submittedName>
</protein>
<keyword evidence="2" id="KW-1185">Reference proteome</keyword>
<gene>
    <name evidence="1" type="ORF">QVE165_LOCUS27293</name>
</gene>
<dbReference type="OrthoDB" id="9982848at2759"/>
<sequence>MLSMEINEEAQAKQAIGYDYDTMIRQTNEHSYIVSFDKLHQETTYHSEKSTLTDIHTDFIRNKENLLTNEGFIHIKEYTIDSNQCRCHEHNDLLHDEQFDNIKHLSDYKLEV</sequence>
<name>A0A814YF98_9BILA</name>
<accession>A0A814YF98</accession>